<feature type="domain" description="Vitamin K epoxide reductase" evidence="11">
    <location>
        <begin position="10"/>
        <end position="143"/>
    </location>
</feature>
<dbReference type="PANTHER" id="PTHR34573:SF1">
    <property type="entry name" value="VITAMIN K EPOXIDE REDUCTASE DOMAIN-CONTAINING PROTEIN"/>
    <property type="match status" value="1"/>
</dbReference>
<dbReference type="InterPro" id="IPR044698">
    <property type="entry name" value="VKOR/LTO1"/>
</dbReference>
<dbReference type="CDD" id="cd12916">
    <property type="entry name" value="VKOR_1"/>
    <property type="match status" value="1"/>
</dbReference>
<dbReference type="InterPro" id="IPR038354">
    <property type="entry name" value="VKOR_sf"/>
</dbReference>
<sequence>MRLPQLTRIPNGIVIAFLVLSFIGFIDAGFLTIEHFRGSVPPCNIASGCEAVTTSAYSQIFGIPVALGGAIYYLAVFILSLAYLDRRNPRLFNIAALLTIFGFLFSAWFVFVQLVLLKAICEWCMYSALTSTTLFILSSYLWVQNRSDRAIV</sequence>
<dbReference type="GO" id="GO:0016491">
    <property type="term" value="F:oxidoreductase activity"/>
    <property type="evidence" value="ECO:0007669"/>
    <property type="project" value="UniProtKB-KW"/>
</dbReference>
<dbReference type="InterPro" id="IPR012932">
    <property type="entry name" value="VKOR"/>
</dbReference>
<accession>A0A2H0UMU1</accession>
<keyword evidence="5 10" id="KW-1133">Transmembrane helix</keyword>
<dbReference type="GO" id="GO:0016020">
    <property type="term" value="C:membrane"/>
    <property type="evidence" value="ECO:0007669"/>
    <property type="project" value="UniProtKB-SubCell"/>
</dbReference>
<dbReference type="AlphaFoldDB" id="A0A2H0UMU1"/>
<comment type="similarity">
    <text evidence="2">Belongs to the VKOR family.</text>
</comment>
<keyword evidence="7 10" id="KW-0472">Membrane</keyword>
<gene>
    <name evidence="12" type="ORF">COU11_02545</name>
</gene>
<feature type="transmembrane region" description="Helical" evidence="10">
    <location>
        <begin position="60"/>
        <end position="84"/>
    </location>
</feature>
<evidence type="ECO:0000256" key="7">
    <source>
        <dbReference type="ARBA" id="ARBA00023136"/>
    </source>
</evidence>
<dbReference type="PANTHER" id="PTHR34573">
    <property type="entry name" value="VKC DOMAIN-CONTAINING PROTEIN"/>
    <property type="match status" value="1"/>
</dbReference>
<dbReference type="Pfam" id="PF07884">
    <property type="entry name" value="VKOR"/>
    <property type="match status" value="1"/>
</dbReference>
<evidence type="ECO:0000256" key="9">
    <source>
        <dbReference type="ARBA" id="ARBA00023284"/>
    </source>
</evidence>
<evidence type="ECO:0000313" key="13">
    <source>
        <dbReference type="Proteomes" id="UP000229526"/>
    </source>
</evidence>
<keyword evidence="6" id="KW-0560">Oxidoreductase</keyword>
<name>A0A2H0UMU1_9BACT</name>
<feature type="transmembrane region" description="Helical" evidence="10">
    <location>
        <begin position="123"/>
        <end position="143"/>
    </location>
</feature>
<keyword evidence="3 10" id="KW-0812">Transmembrane</keyword>
<evidence type="ECO:0000313" key="12">
    <source>
        <dbReference type="EMBL" id="PIR87085.1"/>
    </source>
</evidence>
<feature type="transmembrane region" description="Helical" evidence="10">
    <location>
        <begin position="91"/>
        <end position="111"/>
    </location>
</feature>
<evidence type="ECO:0000256" key="4">
    <source>
        <dbReference type="ARBA" id="ARBA00022719"/>
    </source>
</evidence>
<evidence type="ECO:0000256" key="10">
    <source>
        <dbReference type="SAM" id="Phobius"/>
    </source>
</evidence>
<dbReference type="SMART" id="SM00756">
    <property type="entry name" value="VKc"/>
    <property type="match status" value="1"/>
</dbReference>
<comment type="caution">
    <text evidence="12">The sequence shown here is derived from an EMBL/GenBank/DDBJ whole genome shotgun (WGS) entry which is preliminary data.</text>
</comment>
<keyword evidence="4" id="KW-0874">Quinone</keyword>
<feature type="transmembrane region" description="Helical" evidence="10">
    <location>
        <begin position="12"/>
        <end position="33"/>
    </location>
</feature>
<organism evidence="12 13">
    <name type="scientific">Candidatus Harrisonbacteria bacterium CG10_big_fil_rev_8_21_14_0_10_49_15</name>
    <dbReference type="NCBI Taxonomy" id="1974587"/>
    <lineage>
        <taxon>Bacteria</taxon>
        <taxon>Candidatus Harrisoniibacteriota</taxon>
    </lineage>
</organism>
<reference evidence="13" key="1">
    <citation type="submission" date="2017-09" db="EMBL/GenBank/DDBJ databases">
        <title>Depth-based differentiation of microbial function through sediment-hosted aquifers and enrichment of novel symbionts in the deep terrestrial subsurface.</title>
        <authorList>
            <person name="Probst A.J."/>
            <person name="Ladd B."/>
            <person name="Jarett J.K."/>
            <person name="Geller-Mcgrath D.E."/>
            <person name="Sieber C.M.K."/>
            <person name="Emerson J.B."/>
            <person name="Anantharaman K."/>
            <person name="Thomas B.C."/>
            <person name="Malmstrom R."/>
            <person name="Stieglmeier M."/>
            <person name="Klingl A."/>
            <person name="Woyke T."/>
            <person name="Ryan C.M."/>
            <person name="Banfield J.F."/>
        </authorList>
    </citation>
    <scope>NUCLEOTIDE SEQUENCE [LARGE SCALE GENOMIC DNA]</scope>
</reference>
<dbReference type="Proteomes" id="UP000229526">
    <property type="component" value="Unassembled WGS sequence"/>
</dbReference>
<evidence type="ECO:0000256" key="5">
    <source>
        <dbReference type="ARBA" id="ARBA00022989"/>
    </source>
</evidence>
<dbReference type="EMBL" id="PFBD01000020">
    <property type="protein sequence ID" value="PIR87085.1"/>
    <property type="molecule type" value="Genomic_DNA"/>
</dbReference>
<keyword evidence="9" id="KW-0676">Redox-active center</keyword>
<evidence type="ECO:0000256" key="6">
    <source>
        <dbReference type="ARBA" id="ARBA00023002"/>
    </source>
</evidence>
<keyword evidence="8" id="KW-1015">Disulfide bond</keyword>
<evidence type="ECO:0000256" key="2">
    <source>
        <dbReference type="ARBA" id="ARBA00006214"/>
    </source>
</evidence>
<evidence type="ECO:0000256" key="3">
    <source>
        <dbReference type="ARBA" id="ARBA00022692"/>
    </source>
</evidence>
<dbReference type="GO" id="GO:0048038">
    <property type="term" value="F:quinone binding"/>
    <property type="evidence" value="ECO:0007669"/>
    <property type="project" value="UniProtKB-KW"/>
</dbReference>
<protein>
    <recommendedName>
        <fullName evidence="11">Vitamin K epoxide reductase domain-containing protein</fullName>
    </recommendedName>
</protein>
<evidence type="ECO:0000256" key="1">
    <source>
        <dbReference type="ARBA" id="ARBA00004141"/>
    </source>
</evidence>
<comment type="subcellular location">
    <subcellularLocation>
        <location evidence="1">Membrane</location>
        <topology evidence="1">Multi-pass membrane protein</topology>
    </subcellularLocation>
</comment>
<dbReference type="Gene3D" id="1.20.1440.130">
    <property type="entry name" value="VKOR domain"/>
    <property type="match status" value="1"/>
</dbReference>
<evidence type="ECO:0000259" key="11">
    <source>
        <dbReference type="SMART" id="SM00756"/>
    </source>
</evidence>
<evidence type="ECO:0000256" key="8">
    <source>
        <dbReference type="ARBA" id="ARBA00023157"/>
    </source>
</evidence>
<proteinExistence type="inferred from homology"/>